<comment type="caution">
    <text evidence="1">The sequence shown here is derived from an EMBL/GenBank/DDBJ whole genome shotgun (WGS) entry which is preliminary data.</text>
</comment>
<evidence type="ECO:0000313" key="1">
    <source>
        <dbReference type="EMBL" id="MFC3710978.1"/>
    </source>
</evidence>
<organism evidence="1 2">
    <name type="scientific">Sphingoaurantiacus capsulatus</name>
    <dbReference type="NCBI Taxonomy" id="1771310"/>
    <lineage>
        <taxon>Bacteria</taxon>
        <taxon>Pseudomonadati</taxon>
        <taxon>Pseudomonadota</taxon>
        <taxon>Alphaproteobacteria</taxon>
        <taxon>Sphingomonadales</taxon>
        <taxon>Sphingosinicellaceae</taxon>
        <taxon>Sphingoaurantiacus</taxon>
    </lineage>
</organism>
<accession>A0ABV7X7A2</accession>
<dbReference type="Proteomes" id="UP001595615">
    <property type="component" value="Unassembled WGS sequence"/>
</dbReference>
<evidence type="ECO:0008006" key="3">
    <source>
        <dbReference type="Google" id="ProtNLM"/>
    </source>
</evidence>
<sequence>MAARKKPAPRRTPALEWAAAGIGLLLTLLMLGAMGWRAWEGRGKAPPSIEVRADRIVAANPGWVVTFTAINHSPATAANVEIEATAGDATAATTLDYVPGKSRQSGGLFFAEDPRGKLNLKATGYAEP</sequence>
<dbReference type="RefSeq" id="WP_380855013.1">
    <property type="nucleotide sequence ID" value="NZ_JBHRXV010000001.1"/>
</dbReference>
<reference evidence="2" key="1">
    <citation type="journal article" date="2019" name="Int. J. Syst. Evol. Microbiol.">
        <title>The Global Catalogue of Microorganisms (GCM) 10K type strain sequencing project: providing services to taxonomists for standard genome sequencing and annotation.</title>
        <authorList>
            <consortium name="The Broad Institute Genomics Platform"/>
            <consortium name="The Broad Institute Genome Sequencing Center for Infectious Disease"/>
            <person name="Wu L."/>
            <person name="Ma J."/>
        </authorList>
    </citation>
    <scope>NUCLEOTIDE SEQUENCE [LARGE SCALE GENOMIC DNA]</scope>
    <source>
        <strain evidence="2">KCTC 42644</strain>
    </source>
</reference>
<gene>
    <name evidence="1" type="ORF">ACFOMD_00225</name>
</gene>
<keyword evidence="2" id="KW-1185">Reference proteome</keyword>
<name>A0ABV7X7A2_9SPHN</name>
<evidence type="ECO:0000313" key="2">
    <source>
        <dbReference type="Proteomes" id="UP001595615"/>
    </source>
</evidence>
<protein>
    <recommendedName>
        <fullName evidence="3">TIGR02588 family protein</fullName>
    </recommendedName>
</protein>
<dbReference type="EMBL" id="JBHRXV010000001">
    <property type="protein sequence ID" value="MFC3710978.1"/>
    <property type="molecule type" value="Genomic_DNA"/>
</dbReference>
<proteinExistence type="predicted"/>